<dbReference type="Proteomes" id="UP001254564">
    <property type="component" value="Unassembled WGS sequence"/>
</dbReference>
<proteinExistence type="predicted"/>
<comment type="caution">
    <text evidence="4">The sequence shown here is derived from an EMBL/GenBank/DDBJ whole genome shotgun (WGS) entry which is preliminary data.</text>
</comment>
<keyword evidence="3" id="KW-0812">Transmembrane</keyword>
<feature type="coiled-coil region" evidence="1">
    <location>
        <begin position="28"/>
        <end position="55"/>
    </location>
</feature>
<name>A0ABU1H199_9GAMM</name>
<evidence type="ECO:0000256" key="3">
    <source>
        <dbReference type="SAM" id="Phobius"/>
    </source>
</evidence>
<sequence>MEASAELMFALIGAVFGIAVGAFGYRFVSKNQRNIAAMQQKLLESERQVAELKSRMGSHLHGFQQRIDTIRDETTALEQQLNQEAQHWHLSNDALRRLDLSRLNTTSVSEENTTTDEVTGPAANLPRDYADGLNGTLSEDFGLKETETPPQPPRY</sequence>
<accession>A0ABU1H199</accession>
<gene>
    <name evidence="4" type="ORF">QC823_03650</name>
</gene>
<dbReference type="Pfam" id="PF06295">
    <property type="entry name" value="ZapG-like"/>
    <property type="match status" value="1"/>
</dbReference>
<feature type="compositionally biased region" description="Low complexity" evidence="2">
    <location>
        <begin position="106"/>
        <end position="119"/>
    </location>
</feature>
<organism evidence="4 5">
    <name type="scientific">Vreelandella vilamensis</name>
    <dbReference type="NCBI Taxonomy" id="531309"/>
    <lineage>
        <taxon>Bacteria</taxon>
        <taxon>Pseudomonadati</taxon>
        <taxon>Pseudomonadota</taxon>
        <taxon>Gammaproteobacteria</taxon>
        <taxon>Oceanospirillales</taxon>
        <taxon>Halomonadaceae</taxon>
        <taxon>Vreelandella</taxon>
    </lineage>
</organism>
<evidence type="ECO:0000313" key="4">
    <source>
        <dbReference type="EMBL" id="MDR5898085.1"/>
    </source>
</evidence>
<protein>
    <submittedName>
        <fullName evidence="4">DUF1043 family protein</fullName>
    </submittedName>
</protein>
<keyword evidence="3" id="KW-0472">Membrane</keyword>
<feature type="transmembrane region" description="Helical" evidence="3">
    <location>
        <begin position="6"/>
        <end position="28"/>
    </location>
</feature>
<keyword evidence="5" id="KW-1185">Reference proteome</keyword>
<dbReference type="EMBL" id="JARWAN010000004">
    <property type="protein sequence ID" value="MDR5898085.1"/>
    <property type="molecule type" value="Genomic_DNA"/>
</dbReference>
<keyword evidence="3" id="KW-1133">Transmembrane helix</keyword>
<keyword evidence="1" id="KW-0175">Coiled coil</keyword>
<evidence type="ECO:0000256" key="1">
    <source>
        <dbReference type="SAM" id="Coils"/>
    </source>
</evidence>
<reference evidence="4 5" key="1">
    <citation type="submission" date="2023-04" db="EMBL/GenBank/DDBJ databases">
        <title>A long-awaited taxogenomic arrangement of the family Halomonadaceae.</title>
        <authorList>
            <person name="De La Haba R."/>
            <person name="Chuvochina M."/>
            <person name="Wittouck S."/>
            <person name="Arahal D.R."/>
            <person name="Sanchez-Porro C."/>
            <person name="Hugenholtz P."/>
            <person name="Ventosa A."/>
        </authorList>
    </citation>
    <scope>NUCLEOTIDE SEQUENCE [LARGE SCALE GENOMIC DNA]</scope>
    <source>
        <strain evidence="4 5">DSM 21020</strain>
    </source>
</reference>
<evidence type="ECO:0000256" key="2">
    <source>
        <dbReference type="SAM" id="MobiDB-lite"/>
    </source>
</evidence>
<dbReference type="RefSeq" id="WP_309654999.1">
    <property type="nucleotide sequence ID" value="NZ_JARWAN010000004.1"/>
</dbReference>
<dbReference type="InterPro" id="IPR009386">
    <property type="entry name" value="ZapG-like"/>
</dbReference>
<feature type="region of interest" description="Disordered" evidence="2">
    <location>
        <begin position="106"/>
        <end position="155"/>
    </location>
</feature>
<evidence type="ECO:0000313" key="5">
    <source>
        <dbReference type="Proteomes" id="UP001254564"/>
    </source>
</evidence>